<dbReference type="GO" id="GO:0003677">
    <property type="term" value="F:DNA binding"/>
    <property type="evidence" value="ECO:0007669"/>
    <property type="project" value="InterPro"/>
</dbReference>
<accession>A0A2X3UZD8</accession>
<gene>
    <name evidence="2" type="ORF">NCTC12958_00136</name>
</gene>
<reference evidence="2 3" key="1">
    <citation type="submission" date="2018-06" db="EMBL/GenBank/DDBJ databases">
        <authorList>
            <consortium name="Pathogen Informatics"/>
            <person name="Doyle S."/>
        </authorList>
    </citation>
    <scope>NUCLEOTIDE SEQUENCE [LARGE SCALE GENOMIC DNA]</scope>
    <source>
        <strain evidence="2 3">NCTC12958</strain>
    </source>
</reference>
<evidence type="ECO:0000313" key="2">
    <source>
        <dbReference type="EMBL" id="SQF23973.1"/>
    </source>
</evidence>
<dbReference type="Proteomes" id="UP000249634">
    <property type="component" value="Chromosome 1"/>
</dbReference>
<dbReference type="InterPro" id="IPR001387">
    <property type="entry name" value="Cro/C1-type_HTH"/>
</dbReference>
<name>A0A2X3UZD8_STRTR</name>
<proteinExistence type="predicted"/>
<dbReference type="SUPFAM" id="SSF47413">
    <property type="entry name" value="lambda repressor-like DNA-binding domains"/>
    <property type="match status" value="1"/>
</dbReference>
<dbReference type="Gene3D" id="1.10.260.40">
    <property type="entry name" value="lambda repressor-like DNA-binding domains"/>
    <property type="match status" value="1"/>
</dbReference>
<dbReference type="InterPro" id="IPR010982">
    <property type="entry name" value="Lambda_DNA-bd_dom_sf"/>
</dbReference>
<sequence>MNINELRKKNNLSQDGFANLFHVSRQTVSS</sequence>
<evidence type="ECO:0000259" key="1">
    <source>
        <dbReference type="PROSITE" id="PS50943"/>
    </source>
</evidence>
<dbReference type="CDD" id="cd00093">
    <property type="entry name" value="HTH_XRE"/>
    <property type="match status" value="1"/>
</dbReference>
<dbReference type="AlphaFoldDB" id="A0A2X3UZD8"/>
<dbReference type="EMBL" id="LS483339">
    <property type="protein sequence ID" value="SQF23973.1"/>
    <property type="molecule type" value="Genomic_DNA"/>
</dbReference>
<feature type="domain" description="HTH cro/C1-type" evidence="1">
    <location>
        <begin position="3"/>
        <end position="30"/>
    </location>
</feature>
<evidence type="ECO:0000313" key="3">
    <source>
        <dbReference type="Proteomes" id="UP000249634"/>
    </source>
</evidence>
<organism evidence="2 3">
    <name type="scientific">Streptococcus thermophilus</name>
    <dbReference type="NCBI Taxonomy" id="1308"/>
    <lineage>
        <taxon>Bacteria</taxon>
        <taxon>Bacillati</taxon>
        <taxon>Bacillota</taxon>
        <taxon>Bacilli</taxon>
        <taxon>Lactobacillales</taxon>
        <taxon>Streptococcaceae</taxon>
        <taxon>Streptococcus</taxon>
    </lineage>
</organism>
<dbReference type="PROSITE" id="PS50943">
    <property type="entry name" value="HTH_CROC1"/>
    <property type="match status" value="1"/>
</dbReference>
<protein>
    <submittedName>
        <fullName evidence="2">Bacteriophage CI transcriptional regulator</fullName>
    </submittedName>
</protein>